<comment type="caution">
    <text evidence="1">The sequence shown here is derived from an EMBL/GenBank/DDBJ whole genome shotgun (WGS) entry which is preliminary data.</text>
</comment>
<dbReference type="InterPro" id="IPR027417">
    <property type="entry name" value="P-loop_NTPase"/>
</dbReference>
<protein>
    <submittedName>
        <fullName evidence="1">Uncharacterized protein</fullName>
    </submittedName>
</protein>
<dbReference type="EMBL" id="NIDE01000014">
    <property type="protein sequence ID" value="OWK37411.1"/>
    <property type="molecule type" value="Genomic_DNA"/>
</dbReference>
<proteinExistence type="predicted"/>
<name>A0A225D765_9BACT</name>
<gene>
    <name evidence="1" type="ORF">FRUB_06531</name>
</gene>
<accession>A0A225D765</accession>
<sequence>MADNTPDDVFKLFDLEDDEQPVSTGGTGPANTDTVPVTPAGDTADSWSRITGNAELVRVLKAFVTYREPQTHVLVYGPNRSGKTFSVHTALKAKFCRERRDDLDPCNRCKSCRTWESGGWNRIGFFRNREGHDFKYSWIDGTNPSTIDEELACRYRDRGCPLVLYIDEVSHPEFLKFMPRLIKPMTETPMTIIASGVRLGGRKDPVTGARFPGLSKDFVYRFTSIVRTTAPAPPDFRRWLSGEVVRRGLAPDDAVLDLIIERAGHIPGQALRPLRAARFLGVPLTLAFVESYRWEV</sequence>
<reference evidence="2" key="1">
    <citation type="submission" date="2017-06" db="EMBL/GenBank/DDBJ databases">
        <title>Genome analysis of Fimbriiglobus ruber SP5, the first member of the order Planctomycetales with confirmed chitinolytic capability.</title>
        <authorList>
            <person name="Ravin N.V."/>
            <person name="Rakitin A.L."/>
            <person name="Ivanova A.A."/>
            <person name="Beletsky A.V."/>
            <person name="Kulichevskaya I.S."/>
            <person name="Mardanov A.V."/>
            <person name="Dedysh S.N."/>
        </authorList>
    </citation>
    <scope>NUCLEOTIDE SEQUENCE [LARGE SCALE GENOMIC DNA]</scope>
    <source>
        <strain evidence="2">SP5</strain>
    </source>
</reference>
<dbReference type="RefSeq" id="WP_088257340.1">
    <property type="nucleotide sequence ID" value="NZ_NIDE01000014.1"/>
</dbReference>
<dbReference type="AlphaFoldDB" id="A0A225D765"/>
<evidence type="ECO:0000313" key="1">
    <source>
        <dbReference type="EMBL" id="OWK37411.1"/>
    </source>
</evidence>
<dbReference type="Proteomes" id="UP000214646">
    <property type="component" value="Unassembled WGS sequence"/>
</dbReference>
<dbReference type="Gene3D" id="3.40.50.300">
    <property type="entry name" value="P-loop containing nucleotide triphosphate hydrolases"/>
    <property type="match status" value="1"/>
</dbReference>
<dbReference type="SUPFAM" id="SSF52540">
    <property type="entry name" value="P-loop containing nucleoside triphosphate hydrolases"/>
    <property type="match status" value="1"/>
</dbReference>
<keyword evidence="2" id="KW-1185">Reference proteome</keyword>
<dbReference type="OrthoDB" id="9810148at2"/>
<evidence type="ECO:0000313" key="2">
    <source>
        <dbReference type="Proteomes" id="UP000214646"/>
    </source>
</evidence>
<organism evidence="1 2">
    <name type="scientific">Fimbriiglobus ruber</name>
    <dbReference type="NCBI Taxonomy" id="1908690"/>
    <lineage>
        <taxon>Bacteria</taxon>
        <taxon>Pseudomonadati</taxon>
        <taxon>Planctomycetota</taxon>
        <taxon>Planctomycetia</taxon>
        <taxon>Gemmatales</taxon>
        <taxon>Gemmataceae</taxon>
        <taxon>Fimbriiglobus</taxon>
    </lineage>
</organism>